<reference evidence="2 3" key="1">
    <citation type="submission" date="2017-03" db="EMBL/GenBank/DDBJ databases">
        <title>Genome of strain Rhizobium sp. CNPSo 668.</title>
        <authorList>
            <person name="Ribeiro R."/>
        </authorList>
    </citation>
    <scope>NUCLEOTIDE SEQUENCE [LARGE SCALE GENOMIC DNA]</scope>
    <source>
        <strain evidence="2 3">CNPSo 668</strain>
    </source>
</reference>
<accession>A0A246DPT2</accession>
<sequence>MKALLRMFRPSRKLAMIIGGVALLAGVSGGAAVYVGKDRLMGVAGGGYGLECSDVNLVTIRKQDHVWVRKYIKTEPTDGMTRVKTALRVAQAVYAAQKPDLVQVVVLDENGPTLRSDIRGRAIGADVVYIPHPDKAVPGLDDKPYTARYYDGKASENGLFFGERIELPLDEIATISSAFKDPEDCVDPVAVGSTKNGEKGKETKAAGGAHGAAPAAESETAPAHEPAPAKEGVSADVVAEAPAEEPPAEGAETR</sequence>
<dbReference type="RefSeq" id="WP_088396174.1">
    <property type="nucleotide sequence ID" value="NZ_MXPU01000017.1"/>
</dbReference>
<organism evidence="2 3">
    <name type="scientific">Rhizobium esperanzae</name>
    <dbReference type="NCBI Taxonomy" id="1967781"/>
    <lineage>
        <taxon>Bacteria</taxon>
        <taxon>Pseudomonadati</taxon>
        <taxon>Pseudomonadota</taxon>
        <taxon>Alphaproteobacteria</taxon>
        <taxon>Hyphomicrobiales</taxon>
        <taxon>Rhizobiaceae</taxon>
        <taxon>Rhizobium/Agrobacterium group</taxon>
        <taxon>Rhizobium</taxon>
    </lineage>
</organism>
<proteinExistence type="predicted"/>
<comment type="caution">
    <text evidence="2">The sequence shown here is derived from an EMBL/GenBank/DDBJ whole genome shotgun (WGS) entry which is preliminary data.</text>
</comment>
<name>A0A246DPT2_9HYPH</name>
<feature type="compositionally biased region" description="Low complexity" evidence="1">
    <location>
        <begin position="205"/>
        <end position="232"/>
    </location>
</feature>
<evidence type="ECO:0000313" key="2">
    <source>
        <dbReference type="EMBL" id="OWO92334.1"/>
    </source>
</evidence>
<evidence type="ECO:0000313" key="3">
    <source>
        <dbReference type="Proteomes" id="UP000197269"/>
    </source>
</evidence>
<dbReference type="EMBL" id="MXPU01000017">
    <property type="protein sequence ID" value="OWO92334.1"/>
    <property type="molecule type" value="Genomic_DNA"/>
</dbReference>
<feature type="region of interest" description="Disordered" evidence="1">
    <location>
        <begin position="189"/>
        <end position="254"/>
    </location>
</feature>
<dbReference type="Proteomes" id="UP000197269">
    <property type="component" value="Unassembled WGS sequence"/>
</dbReference>
<protein>
    <submittedName>
        <fullName evidence="2">Uncharacterized protein</fullName>
    </submittedName>
</protein>
<dbReference type="AlphaFoldDB" id="A0A246DPT2"/>
<evidence type="ECO:0000256" key="1">
    <source>
        <dbReference type="SAM" id="MobiDB-lite"/>
    </source>
</evidence>
<gene>
    <name evidence="2" type="ORF">B5E41_22825</name>
</gene>